<dbReference type="AlphaFoldDB" id="F0X0D9"/>
<sequence>MSKDAFPADDCINPASTVGGDVNTIGYALRSFTTATHWQPCHPSADYLEKGGPIVPPDCEVLAKKGHIEPPLCKIEDIFTGKNALEGFPILMSTKKHVEPFRHEKAQLCRILDASGKCTC</sequence>
<proteinExistence type="predicted"/>
<dbReference type="EMBL" id="FR824519">
    <property type="protein sequence ID" value="CCA27224.1"/>
    <property type="molecule type" value="Genomic_DNA"/>
</dbReference>
<reference evidence="1" key="2">
    <citation type="submission" date="2011-02" db="EMBL/GenBank/DDBJ databases">
        <authorList>
            <person name="MacLean D."/>
        </authorList>
    </citation>
    <scope>NUCLEOTIDE SEQUENCE</scope>
</reference>
<organism evidence="1">
    <name type="scientific">Albugo laibachii Nc14</name>
    <dbReference type="NCBI Taxonomy" id="890382"/>
    <lineage>
        <taxon>Eukaryota</taxon>
        <taxon>Sar</taxon>
        <taxon>Stramenopiles</taxon>
        <taxon>Oomycota</taxon>
        <taxon>Peronosporomycetes</taxon>
        <taxon>Albuginales</taxon>
        <taxon>Albuginaceae</taxon>
        <taxon>Albugo</taxon>
    </lineage>
</organism>
<reference evidence="1" key="1">
    <citation type="journal article" date="2011" name="PLoS Biol.">
        <title>Gene gain and loss during evolution of obligate parasitism in the white rust pathogen of Arabidopsis thaliana.</title>
        <authorList>
            <person name="Kemen E."/>
            <person name="Gardiner A."/>
            <person name="Schultz-Larsen T."/>
            <person name="Kemen A.C."/>
            <person name="Balmuth A.L."/>
            <person name="Robert-Seilaniantz A."/>
            <person name="Bailey K."/>
            <person name="Holub E."/>
            <person name="Studholme D.J."/>
            <person name="Maclean D."/>
            <person name="Jones J.D."/>
        </authorList>
    </citation>
    <scope>NUCLEOTIDE SEQUENCE</scope>
</reference>
<gene>
    <name evidence="1" type="primary">AlNc14C478G11878</name>
    <name evidence="1" type="ORF">ALNC14_133680</name>
</gene>
<evidence type="ECO:0000313" key="1">
    <source>
        <dbReference type="EMBL" id="CCA27224.1"/>
    </source>
</evidence>
<protein>
    <submittedName>
        <fullName evidence="1">AlNc14C478G11878 protein</fullName>
    </submittedName>
</protein>
<accession>F0X0D9</accession>
<dbReference type="HOGENOM" id="CLU_2054057_0_0_1"/>
<name>F0X0D9_9STRA</name>